<reference evidence="1 2" key="1">
    <citation type="submission" date="2017-04" db="EMBL/GenBank/DDBJ databases">
        <authorList>
            <person name="Afonso C.L."/>
            <person name="Miller P.J."/>
            <person name="Scott M.A."/>
            <person name="Spackman E."/>
            <person name="Goraichik I."/>
            <person name="Dimitrov K.M."/>
            <person name="Suarez D.L."/>
            <person name="Swayne D.E."/>
        </authorList>
    </citation>
    <scope>NUCLEOTIDE SEQUENCE [LARGE SCALE GENOMIC DNA]</scope>
    <source>
        <strain evidence="1 2">KR-140</strain>
    </source>
</reference>
<protein>
    <submittedName>
        <fullName evidence="1">Uncharacterized protein</fullName>
    </submittedName>
</protein>
<name>A0A1W1UX70_9DEIO</name>
<organism evidence="1 2">
    <name type="scientific">Deinococcus hopiensis KR-140</name>
    <dbReference type="NCBI Taxonomy" id="695939"/>
    <lineage>
        <taxon>Bacteria</taxon>
        <taxon>Thermotogati</taxon>
        <taxon>Deinococcota</taxon>
        <taxon>Deinococci</taxon>
        <taxon>Deinococcales</taxon>
        <taxon>Deinococcaceae</taxon>
        <taxon>Deinococcus</taxon>
    </lineage>
</organism>
<keyword evidence="2" id="KW-1185">Reference proteome</keyword>
<gene>
    <name evidence="1" type="ORF">SAMN00790413_03524</name>
</gene>
<evidence type="ECO:0000313" key="1">
    <source>
        <dbReference type="EMBL" id="SMB85748.1"/>
    </source>
</evidence>
<proteinExistence type="predicted"/>
<accession>A0A1W1UX70</accession>
<sequence length="491" mass="51893">MPVNYNLKKGVDMPSWQWLPFVQPGPSYPGASNTYDGKRYIYWVFQYGTTTAGSASTTTLWRYDTWDGGWQWMANLISGNQGIEVEYDALRNVLYIMHGTALTSWQIFNLNLSAVTILGVVCQPYAVATLAPVLPAASNLSASFTLPLDTDVPITVDTGTALATGNTTTVVAGTAGAGFWAGHVGLQLRVTSGAQAGQIRHVSAVGAPTATSGPLLTLSAALPSALAAGDTFVLELPGATATGGSTTTLVYTGAAWTVNMYANSDVMITAGTGAGQRRRIASNTVDTLTLAAATTGNPRTGPWTTAPDATSVFRIVPSSDFLYYQPGNASTALYRIDLLQTTAPAWSALLAAAPAGISGGGNLMYGRSEAPFFLMALRGGATANFYLYNIGTNTWSTPATYWGGETITTGTSSTVLTGRRKIFIIRDSSVRAFVFDLVTGVLEPAPILPFAVGVAYDGKRAKYVKTADGVEYIYTVRAGGQEHFRLPLEWL</sequence>
<evidence type="ECO:0000313" key="2">
    <source>
        <dbReference type="Proteomes" id="UP000192582"/>
    </source>
</evidence>
<dbReference type="Proteomes" id="UP000192582">
    <property type="component" value="Unassembled WGS sequence"/>
</dbReference>
<dbReference type="STRING" id="695939.SAMN00790413_03524"/>
<dbReference type="AlphaFoldDB" id="A0A1W1UX70"/>
<dbReference type="EMBL" id="FWWU01000008">
    <property type="protein sequence ID" value="SMB85748.1"/>
    <property type="molecule type" value="Genomic_DNA"/>
</dbReference>